<evidence type="ECO:0000313" key="2">
    <source>
        <dbReference type="Proteomes" id="UP000824782"/>
    </source>
</evidence>
<name>A0AAV7ATF3_ENGPU</name>
<evidence type="ECO:0000313" key="1">
    <source>
        <dbReference type="EMBL" id="KAG8563313.1"/>
    </source>
</evidence>
<dbReference type="AlphaFoldDB" id="A0AAV7ATF3"/>
<accession>A0AAV7ATF3</accession>
<protein>
    <submittedName>
        <fullName evidence="1">Uncharacterized protein</fullName>
    </submittedName>
</protein>
<gene>
    <name evidence="1" type="ORF">GDO81_016017</name>
</gene>
<keyword evidence="2" id="KW-1185">Reference proteome</keyword>
<sequence>MEKQMFDKNSISIQTSGQFTVDNGDWKFPWHSNQGLVLRTNQQGSGARHICLAITNYNDFNVCNHTFFYGYKKLCNQEINTVHFSFLFGKLRA</sequence>
<reference evidence="1" key="1">
    <citation type="thesis" date="2020" institute="ProQuest LLC" country="789 East Eisenhower Parkway, Ann Arbor, MI, USA">
        <title>Comparative Genomics and Chromosome Evolution.</title>
        <authorList>
            <person name="Mudd A.B."/>
        </authorList>
    </citation>
    <scope>NUCLEOTIDE SEQUENCE</scope>
    <source>
        <strain evidence="1">237g6f4</strain>
        <tissue evidence="1">Blood</tissue>
    </source>
</reference>
<organism evidence="1 2">
    <name type="scientific">Engystomops pustulosus</name>
    <name type="common">Tungara frog</name>
    <name type="synonym">Physalaemus pustulosus</name>
    <dbReference type="NCBI Taxonomy" id="76066"/>
    <lineage>
        <taxon>Eukaryota</taxon>
        <taxon>Metazoa</taxon>
        <taxon>Chordata</taxon>
        <taxon>Craniata</taxon>
        <taxon>Vertebrata</taxon>
        <taxon>Euteleostomi</taxon>
        <taxon>Amphibia</taxon>
        <taxon>Batrachia</taxon>
        <taxon>Anura</taxon>
        <taxon>Neobatrachia</taxon>
        <taxon>Hyloidea</taxon>
        <taxon>Leptodactylidae</taxon>
        <taxon>Leiuperinae</taxon>
        <taxon>Engystomops</taxon>
    </lineage>
</organism>
<dbReference type="Proteomes" id="UP000824782">
    <property type="component" value="Unassembled WGS sequence"/>
</dbReference>
<comment type="caution">
    <text evidence="1">The sequence shown here is derived from an EMBL/GenBank/DDBJ whole genome shotgun (WGS) entry which is preliminary data.</text>
</comment>
<proteinExistence type="predicted"/>
<dbReference type="EMBL" id="WNYA01000007">
    <property type="protein sequence ID" value="KAG8563313.1"/>
    <property type="molecule type" value="Genomic_DNA"/>
</dbReference>